<dbReference type="InterPro" id="IPR036291">
    <property type="entry name" value="NAD(P)-bd_dom_sf"/>
</dbReference>
<sequence>MSHVVVVGATRGIGRELAGAYLRDGANVVVTGREAARAEAVAAELTAEAAKAGEAPTGEATGLALDLSRPETVAAALAPVGQVDRLALVGMVRDRNTLAGFDVATASELAVTKVVGYTAVVAALAERLAPEAAVLLFGGGAKDYPYPGSTTLTSVNAAVTGMVRTLSVELAPVRVNAIHPGPIQDTPFWEGNEQLAGALAKFRSESLTGELGVMADVVDACRFLLDNRLANGIDLPLDGGHV</sequence>
<evidence type="ECO:0000259" key="3">
    <source>
        <dbReference type="SMART" id="SM00822"/>
    </source>
</evidence>
<evidence type="ECO:0000256" key="1">
    <source>
        <dbReference type="ARBA" id="ARBA00006484"/>
    </source>
</evidence>
<evidence type="ECO:0000313" key="5">
    <source>
        <dbReference type="Proteomes" id="UP000727056"/>
    </source>
</evidence>
<dbReference type="PRINTS" id="PR00081">
    <property type="entry name" value="GDHRDH"/>
</dbReference>
<proteinExistence type="inferred from homology"/>
<dbReference type="SUPFAM" id="SSF51735">
    <property type="entry name" value="NAD(P)-binding Rossmann-fold domains"/>
    <property type="match status" value="1"/>
</dbReference>
<feature type="domain" description="Ketoreductase" evidence="3">
    <location>
        <begin position="2"/>
        <end position="186"/>
    </location>
</feature>
<dbReference type="InterPro" id="IPR051122">
    <property type="entry name" value="SDR_DHRS6-like"/>
</dbReference>
<reference evidence="4 5" key="1">
    <citation type="submission" date="2020-03" db="EMBL/GenBank/DDBJ databases">
        <title>Draft genome of Streptomyces sp. ventii, isolated from the Axial Seamount in the Pacific Ocean, and resequencing of the two type strains Streptomyces lonarensis strain NCL 716 and Streptomyces bohaiensis strain 11A07.</title>
        <authorList>
            <person name="Loughran R.M."/>
            <person name="Pfannmuller K.M."/>
            <person name="Wasson B.J."/>
            <person name="Deadmond M.C."/>
            <person name="Paddock B.E."/>
            <person name="Koyack M.J."/>
            <person name="Gallegos D.A."/>
            <person name="Mitchell E.A."/>
            <person name="Ushijima B."/>
            <person name="Saw J.H."/>
            <person name="Mcphail K.L."/>
            <person name="Videau P."/>
        </authorList>
    </citation>
    <scope>NUCLEOTIDE SEQUENCE [LARGE SCALE GENOMIC DNA]</scope>
    <source>
        <strain evidence="4 5">11A07</strain>
    </source>
</reference>
<evidence type="ECO:0000313" key="4">
    <source>
        <dbReference type="EMBL" id="NJQ16475.1"/>
    </source>
</evidence>
<organism evidence="4 5">
    <name type="scientific">Streptomyces bohaiensis</name>
    <dbReference type="NCBI Taxonomy" id="1431344"/>
    <lineage>
        <taxon>Bacteria</taxon>
        <taxon>Bacillati</taxon>
        <taxon>Actinomycetota</taxon>
        <taxon>Actinomycetes</taxon>
        <taxon>Kitasatosporales</taxon>
        <taxon>Streptomycetaceae</taxon>
        <taxon>Streptomyces</taxon>
    </lineage>
</organism>
<gene>
    <name evidence="4" type="ORF">HCN52_16410</name>
</gene>
<accession>A0ABX1CF47</accession>
<dbReference type="InterPro" id="IPR057326">
    <property type="entry name" value="KR_dom"/>
</dbReference>
<dbReference type="SMART" id="SM00822">
    <property type="entry name" value="PKS_KR"/>
    <property type="match status" value="1"/>
</dbReference>
<dbReference type="PANTHER" id="PTHR43477">
    <property type="entry name" value="DIHYDROANTICAPSIN 7-DEHYDROGENASE"/>
    <property type="match status" value="1"/>
</dbReference>
<evidence type="ECO:0000256" key="2">
    <source>
        <dbReference type="ARBA" id="ARBA00023002"/>
    </source>
</evidence>
<dbReference type="Gene3D" id="3.40.50.720">
    <property type="entry name" value="NAD(P)-binding Rossmann-like Domain"/>
    <property type="match status" value="1"/>
</dbReference>
<protein>
    <submittedName>
        <fullName evidence="4">SDR family oxidoreductase</fullName>
    </submittedName>
</protein>
<dbReference type="InterPro" id="IPR002347">
    <property type="entry name" value="SDR_fam"/>
</dbReference>
<comment type="caution">
    <text evidence="4">The sequence shown here is derived from an EMBL/GenBank/DDBJ whole genome shotgun (WGS) entry which is preliminary data.</text>
</comment>
<dbReference type="PANTHER" id="PTHR43477:SF1">
    <property type="entry name" value="DIHYDROANTICAPSIN 7-DEHYDROGENASE"/>
    <property type="match status" value="1"/>
</dbReference>
<keyword evidence="2" id="KW-0560">Oxidoreductase</keyword>
<keyword evidence="5" id="KW-1185">Reference proteome</keyword>
<dbReference type="Pfam" id="PF13561">
    <property type="entry name" value="adh_short_C2"/>
    <property type="match status" value="1"/>
</dbReference>
<comment type="similarity">
    <text evidence="1">Belongs to the short-chain dehydrogenases/reductases (SDR) family.</text>
</comment>
<name>A0ABX1CF47_9ACTN</name>
<dbReference type="Proteomes" id="UP000727056">
    <property type="component" value="Unassembled WGS sequence"/>
</dbReference>
<dbReference type="RefSeq" id="WP_168089205.1">
    <property type="nucleotide sequence ID" value="NZ_BHZH01000157.1"/>
</dbReference>
<dbReference type="CDD" id="cd05233">
    <property type="entry name" value="SDR_c"/>
    <property type="match status" value="1"/>
</dbReference>
<dbReference type="EMBL" id="JAAVJC010000155">
    <property type="protein sequence ID" value="NJQ16475.1"/>
    <property type="molecule type" value="Genomic_DNA"/>
</dbReference>